<dbReference type="AlphaFoldDB" id="A0A6N3AUV0"/>
<sequence length="334" mass="38659">MEYYLKKLGHQELGSVTNNGKPNRGRYIFSSKDVNVLKLFPPLSETQKNDSALLPIIPLYLSKKVYCNYVYHNDKYHGGTRNEYRIYLNGELEEGKLLFKENDIIIIRKGELPSENKDEDINQVVYFLELVQQYNSELYRLCDKEIKNSSIRGNFAIYKGEIKEFEDKVYGLKNNDKINVAIDNSVINKIMDNQESDKGSKDKIADLFNSTSFRDFVMVGYSNLCAVTGNVISWDNYNNLEAAHIKPKSHGGLYTPNNGIAMSRDIHWAFDKGFFTISDDFKIIVHDEIESEYLRSFNGKSIRLPENSFFVPDRENLNYHRTNVFGLFKVKGRL</sequence>
<accession>A0A6N3AUV0</accession>
<evidence type="ECO:0000259" key="1">
    <source>
        <dbReference type="Pfam" id="PF13391"/>
    </source>
</evidence>
<dbReference type="Pfam" id="PF13391">
    <property type="entry name" value="HNH_2"/>
    <property type="match status" value="1"/>
</dbReference>
<evidence type="ECO:0000313" key="2">
    <source>
        <dbReference type="EMBL" id="VYT96249.1"/>
    </source>
</evidence>
<dbReference type="InterPro" id="IPR015300">
    <property type="entry name" value="DNA-bd_pseudobarrel_sf"/>
</dbReference>
<dbReference type="InterPro" id="IPR003615">
    <property type="entry name" value="HNH_nuc"/>
</dbReference>
<proteinExistence type="predicted"/>
<reference evidence="2" key="1">
    <citation type="submission" date="2019-11" db="EMBL/GenBank/DDBJ databases">
        <authorList>
            <person name="Feng L."/>
        </authorList>
    </citation>
    <scope>NUCLEOTIDE SEQUENCE</scope>
    <source>
        <strain evidence="2">CTertiumLFYP3</strain>
    </source>
</reference>
<dbReference type="RefSeq" id="WP_156625644.1">
    <property type="nucleotide sequence ID" value="NZ_CACRTO010000009.1"/>
</dbReference>
<gene>
    <name evidence="2" type="ORF">CTLFYP3_01115</name>
</gene>
<feature type="domain" description="HNH nuclease" evidence="1">
    <location>
        <begin position="225"/>
        <end position="277"/>
    </location>
</feature>
<protein>
    <recommendedName>
        <fullName evidence="1">HNH nuclease domain-containing protein</fullName>
    </recommendedName>
</protein>
<dbReference type="Gene3D" id="2.40.330.10">
    <property type="entry name" value="DNA-binding pseudobarrel domain"/>
    <property type="match status" value="1"/>
</dbReference>
<name>A0A6N3AUV0_9CLOT</name>
<dbReference type="EMBL" id="CACRTO010000009">
    <property type="protein sequence ID" value="VYT96249.1"/>
    <property type="molecule type" value="Genomic_DNA"/>
</dbReference>
<organism evidence="2">
    <name type="scientific">Clostridium tertium</name>
    <dbReference type="NCBI Taxonomy" id="1559"/>
    <lineage>
        <taxon>Bacteria</taxon>
        <taxon>Bacillati</taxon>
        <taxon>Bacillota</taxon>
        <taxon>Clostridia</taxon>
        <taxon>Eubacteriales</taxon>
        <taxon>Clostridiaceae</taxon>
        <taxon>Clostridium</taxon>
    </lineage>
</organism>